<dbReference type="CDD" id="cd17557">
    <property type="entry name" value="REC_Rcp-like"/>
    <property type="match status" value="1"/>
</dbReference>
<dbReference type="SUPFAM" id="SSF52172">
    <property type="entry name" value="CheY-like"/>
    <property type="match status" value="1"/>
</dbReference>
<dbReference type="Proteomes" id="UP001302719">
    <property type="component" value="Chromosome"/>
</dbReference>
<evidence type="ECO:0000256" key="1">
    <source>
        <dbReference type="PROSITE-ProRule" id="PRU00169"/>
    </source>
</evidence>
<dbReference type="Pfam" id="PF00072">
    <property type="entry name" value="Response_reg"/>
    <property type="match status" value="1"/>
</dbReference>
<dbReference type="PROSITE" id="PS50110">
    <property type="entry name" value="RESPONSE_REGULATORY"/>
    <property type="match status" value="1"/>
</dbReference>
<evidence type="ECO:0000313" key="3">
    <source>
        <dbReference type="EMBL" id="WNM56498.1"/>
    </source>
</evidence>
<dbReference type="EMBL" id="CP116967">
    <property type="protein sequence ID" value="WNM56498.1"/>
    <property type="molecule type" value="Genomic_DNA"/>
</dbReference>
<protein>
    <submittedName>
        <fullName evidence="3">Response regulator</fullName>
    </submittedName>
</protein>
<dbReference type="InterPro" id="IPR011006">
    <property type="entry name" value="CheY-like_superfamily"/>
</dbReference>
<gene>
    <name evidence="3" type="ORF">PP769_10945</name>
</gene>
<dbReference type="SMART" id="SM00448">
    <property type="entry name" value="REC"/>
    <property type="match status" value="1"/>
</dbReference>
<dbReference type="PANTHER" id="PTHR44520">
    <property type="entry name" value="RESPONSE REGULATOR RCP1-RELATED"/>
    <property type="match status" value="1"/>
</dbReference>
<keyword evidence="1" id="KW-0597">Phosphoprotein</keyword>
<dbReference type="Gene3D" id="3.40.50.2300">
    <property type="match status" value="1"/>
</dbReference>
<dbReference type="InterPro" id="IPR001789">
    <property type="entry name" value="Sig_transdc_resp-reg_receiver"/>
</dbReference>
<feature type="modified residue" description="4-aspartylphosphate" evidence="1">
    <location>
        <position position="70"/>
    </location>
</feature>
<dbReference type="RefSeq" id="WP_312640090.1">
    <property type="nucleotide sequence ID" value="NZ_CP116967.1"/>
</dbReference>
<sequence>MVKHSVPGVILIAEDNIDDCVIACRAWEESGIKCDIRLVHNGREVLDFLYRRRKFRNLQITQNPDLIILDLNMPRMDGRQVLLELRADHRLCSIPVVVFSDSKMPKDMAESETIGALEYISKPESFSEYVEILKHLGQFILKNPGRLVYAGC</sequence>
<organism evidence="3 4">
    <name type="scientific">Candidatus Nitrospira allomarina</name>
    <dbReference type="NCBI Taxonomy" id="3020900"/>
    <lineage>
        <taxon>Bacteria</taxon>
        <taxon>Pseudomonadati</taxon>
        <taxon>Nitrospirota</taxon>
        <taxon>Nitrospiria</taxon>
        <taxon>Nitrospirales</taxon>
        <taxon>Nitrospiraceae</taxon>
        <taxon>Nitrospira</taxon>
    </lineage>
</organism>
<dbReference type="KEGG" id="nall:PP769_10945"/>
<evidence type="ECO:0000259" key="2">
    <source>
        <dbReference type="PROSITE" id="PS50110"/>
    </source>
</evidence>
<dbReference type="GO" id="GO:0000160">
    <property type="term" value="P:phosphorelay signal transduction system"/>
    <property type="evidence" value="ECO:0007669"/>
    <property type="project" value="InterPro"/>
</dbReference>
<accession>A0AA96G7D6</accession>
<evidence type="ECO:0000313" key="4">
    <source>
        <dbReference type="Proteomes" id="UP001302719"/>
    </source>
</evidence>
<keyword evidence="4" id="KW-1185">Reference proteome</keyword>
<reference evidence="3 4" key="1">
    <citation type="submission" date="2023-01" db="EMBL/GenBank/DDBJ databases">
        <title>Cultivation and genomic characterization of new, ubiquitous marine nitrite-oxidizing bacteria from the Nitrospirales.</title>
        <authorList>
            <person name="Mueller A.J."/>
            <person name="Daebeler A."/>
            <person name="Herbold C.W."/>
            <person name="Kirkegaard R.H."/>
            <person name="Daims H."/>
        </authorList>
    </citation>
    <scope>NUCLEOTIDE SEQUENCE [LARGE SCALE GENOMIC DNA]</scope>
    <source>
        <strain evidence="3 4">VA</strain>
    </source>
</reference>
<proteinExistence type="predicted"/>
<name>A0AA96G7D6_9BACT</name>
<dbReference type="InterPro" id="IPR052893">
    <property type="entry name" value="TCS_response_regulator"/>
</dbReference>
<feature type="domain" description="Response regulatory" evidence="2">
    <location>
        <begin position="9"/>
        <end position="137"/>
    </location>
</feature>
<dbReference type="AlphaFoldDB" id="A0AA96G7D6"/>